<keyword evidence="5" id="KW-0067">ATP-binding</keyword>
<feature type="coiled-coil region" evidence="3">
    <location>
        <begin position="464"/>
        <end position="522"/>
    </location>
</feature>
<dbReference type="GO" id="GO:0004673">
    <property type="term" value="F:protein histidine kinase activity"/>
    <property type="evidence" value="ECO:0007669"/>
    <property type="project" value="UniProtKB-EC"/>
</dbReference>
<keyword evidence="3" id="KW-0175">Coiled coil</keyword>
<keyword evidence="5" id="KW-0547">Nucleotide-binding</keyword>
<proteinExistence type="predicted"/>
<evidence type="ECO:0000259" key="4">
    <source>
        <dbReference type="PROSITE" id="PS50109"/>
    </source>
</evidence>
<evidence type="ECO:0000313" key="5">
    <source>
        <dbReference type="EMBL" id="KAA2558977.1"/>
    </source>
</evidence>
<dbReference type="SUPFAM" id="SSF55874">
    <property type="entry name" value="ATPase domain of HSP90 chaperone/DNA topoisomerase II/histidine kinase"/>
    <property type="match status" value="2"/>
</dbReference>
<dbReference type="EMBL" id="VVUY01000010">
    <property type="protein sequence ID" value="KAA2558977.1"/>
    <property type="molecule type" value="Genomic_DNA"/>
</dbReference>
<dbReference type="Pfam" id="PF02518">
    <property type="entry name" value="HATPase_c"/>
    <property type="match status" value="1"/>
</dbReference>
<evidence type="ECO:0000256" key="2">
    <source>
        <dbReference type="ARBA" id="ARBA00012438"/>
    </source>
</evidence>
<feature type="domain" description="Histidine kinase" evidence="4">
    <location>
        <begin position="538"/>
        <end position="771"/>
    </location>
</feature>
<accession>A0A9P4DN70</accession>
<organism evidence="5 6">
    <name type="scientific">Alistipes onderdonkii</name>
    <dbReference type="NCBI Taxonomy" id="328813"/>
    <lineage>
        <taxon>Bacteria</taxon>
        <taxon>Pseudomonadati</taxon>
        <taxon>Bacteroidota</taxon>
        <taxon>Bacteroidia</taxon>
        <taxon>Bacteroidales</taxon>
        <taxon>Rikenellaceae</taxon>
        <taxon>Alistipes</taxon>
    </lineage>
</organism>
<dbReference type="Proteomes" id="UP000323119">
    <property type="component" value="Unassembled WGS sequence"/>
</dbReference>
<comment type="caution">
    <text evidence="5">The sequence shown here is derived from an EMBL/GenBank/DDBJ whole genome shotgun (WGS) entry which is preliminary data.</text>
</comment>
<evidence type="ECO:0000256" key="3">
    <source>
        <dbReference type="SAM" id="Coils"/>
    </source>
</evidence>
<dbReference type="InterPro" id="IPR004358">
    <property type="entry name" value="Sig_transdc_His_kin-like_C"/>
</dbReference>
<dbReference type="InterPro" id="IPR036890">
    <property type="entry name" value="HATPase_C_sf"/>
</dbReference>
<dbReference type="AlphaFoldDB" id="A0A9P4DN70"/>
<dbReference type="PROSITE" id="PS50109">
    <property type="entry name" value="HIS_KIN"/>
    <property type="match status" value="1"/>
</dbReference>
<evidence type="ECO:0000256" key="1">
    <source>
        <dbReference type="ARBA" id="ARBA00000085"/>
    </source>
</evidence>
<protein>
    <recommendedName>
        <fullName evidence="2">histidine kinase</fullName>
        <ecNumber evidence="2">2.7.13.3</ecNumber>
    </recommendedName>
</protein>
<dbReference type="PANTHER" id="PTHR43065:SF42">
    <property type="entry name" value="TWO-COMPONENT SENSOR PPRA"/>
    <property type="match status" value="1"/>
</dbReference>
<dbReference type="PRINTS" id="PR00344">
    <property type="entry name" value="BCTRLSENSOR"/>
</dbReference>
<sequence>MNSFRSQQQVKEELLSVLRDDPGNNDRIVALSNELAKLDENYVRFSVDAGIINRLGKELVGKRETAVSELIKNAYDAEASYVNLVFINAQETGGTLQIIDDGLGMTREELINGFMRLSSSDKIHNPISPNYKRKKAGQKGIGRFATQRLGAKLTIITQTATADFAIKVVINWSNFNVDSNLTEVSSQLEIVNKERLKGTTLIIEGLVDQWSDAAISRAYRFTANLLQPEPLSDERILWDKERKDPGFKASFYRNQISPESVIIDDDEAFFNHALATIEGYIDDSGHGYWKTTSTKVNIPTEAYRPIGPNRDDDFSIFEYVKNVHFKVHYFVYERSLIPGQLLTYVKNLGNEYGGIKLYRNGFRIAPYGEKGDDWLGLDESVRKRNYLFPHQNQSFFGFVEIDEKASNLFEETASREGVIENEAFRDLSEFVYRAITTAGSEIATLRERKATANQKNWEKKKDPDEKIEEAINDLEEVFHEAQSDSTDESKHEQYKTRFEEAFKTLNEGRAEQKEEKQRLIEEANMLRIFAGLGLVIGEFIHEIKNYLPGFEDEINYLKDILKADSDSMERVALLETNINAFTSYTAYFDKTISRNVHREIEPAHIKERVHAFCSIIEQNLKRAGIKIKNNLDEDDIELLDLITVPMHPSEWASILFNLYTNAKKAIHKRKDLKEGEIDIRCDETADFVVVDFSDNGIGVDPLIRDRMFDAFVTTTSAPSARADERDIYTGTGLGLKIIRDIIEGYNGRIYLLDSPLDGYKTTFRIEIPKYSENG</sequence>
<gene>
    <name evidence="5" type="ORF">F2S36_11650</name>
</gene>
<dbReference type="InterPro" id="IPR003594">
    <property type="entry name" value="HATPase_dom"/>
</dbReference>
<dbReference type="Pfam" id="PF13589">
    <property type="entry name" value="HATPase_c_3"/>
    <property type="match status" value="1"/>
</dbReference>
<dbReference type="Gene3D" id="3.30.565.10">
    <property type="entry name" value="Histidine kinase-like ATPase, C-terminal domain"/>
    <property type="match status" value="2"/>
</dbReference>
<comment type="catalytic activity">
    <reaction evidence="1">
        <text>ATP + protein L-histidine = ADP + protein N-phospho-L-histidine.</text>
        <dbReference type="EC" id="2.7.13.3"/>
    </reaction>
</comment>
<evidence type="ECO:0000313" key="6">
    <source>
        <dbReference type="Proteomes" id="UP000323119"/>
    </source>
</evidence>
<name>A0A9P4DN70_9BACT</name>
<dbReference type="InterPro" id="IPR005467">
    <property type="entry name" value="His_kinase_dom"/>
</dbReference>
<reference evidence="5 6" key="1">
    <citation type="journal article" date="2019" name="Nat. Med.">
        <title>A library of human gut bacterial isolates paired with longitudinal multiomics data enables mechanistic microbiome research.</title>
        <authorList>
            <person name="Poyet M."/>
            <person name="Groussin M."/>
            <person name="Gibbons S.M."/>
            <person name="Avila-Pacheco J."/>
            <person name="Jiang X."/>
            <person name="Kearney S.M."/>
            <person name="Perrotta A.R."/>
            <person name="Berdy B."/>
            <person name="Zhao S."/>
            <person name="Lieberman T.D."/>
            <person name="Swanson P.K."/>
            <person name="Smith M."/>
            <person name="Roesemann S."/>
            <person name="Alexander J.E."/>
            <person name="Rich S.A."/>
            <person name="Livny J."/>
            <person name="Vlamakis H."/>
            <person name="Clish C."/>
            <person name="Bullock K."/>
            <person name="Deik A."/>
            <person name="Scott J."/>
            <person name="Pierce K.A."/>
            <person name="Xavier R.J."/>
            <person name="Alm E.J."/>
        </authorList>
    </citation>
    <scope>NUCLEOTIDE SEQUENCE [LARGE SCALE GENOMIC DNA]</scope>
    <source>
        <strain evidence="5 6">BIOML-A204</strain>
    </source>
</reference>
<dbReference type="EC" id="2.7.13.3" evidence="2"/>
<dbReference type="GO" id="GO:0005524">
    <property type="term" value="F:ATP binding"/>
    <property type="evidence" value="ECO:0007669"/>
    <property type="project" value="UniProtKB-KW"/>
</dbReference>
<dbReference type="PANTHER" id="PTHR43065">
    <property type="entry name" value="SENSOR HISTIDINE KINASE"/>
    <property type="match status" value="1"/>
</dbReference>
<dbReference type="SMART" id="SM00387">
    <property type="entry name" value="HATPase_c"/>
    <property type="match status" value="2"/>
</dbReference>